<dbReference type="EMBL" id="JBHUON010000007">
    <property type="protein sequence ID" value="MFD2864659.1"/>
    <property type="molecule type" value="Genomic_DNA"/>
</dbReference>
<name>A0ABW5XQB8_9SPHI</name>
<accession>A0ABW5XQB8</accession>
<organism evidence="1 2">
    <name type="scientific">Mucilaginibacter antarcticus</name>
    <dbReference type="NCBI Taxonomy" id="1855725"/>
    <lineage>
        <taxon>Bacteria</taxon>
        <taxon>Pseudomonadati</taxon>
        <taxon>Bacteroidota</taxon>
        <taxon>Sphingobacteriia</taxon>
        <taxon>Sphingobacteriales</taxon>
        <taxon>Sphingobacteriaceae</taxon>
        <taxon>Mucilaginibacter</taxon>
    </lineage>
</organism>
<sequence>MCSYSSKGWLDEALCANPDEFIKMIGARHKGVYDERIVFSGIKIDGDLASVWAPYKFYLDVILGMVVSMYFS</sequence>
<reference evidence="2" key="1">
    <citation type="journal article" date="2019" name="Int. J. Syst. Evol. Microbiol.">
        <title>The Global Catalogue of Microorganisms (GCM) 10K type strain sequencing project: providing services to taxonomists for standard genome sequencing and annotation.</title>
        <authorList>
            <consortium name="The Broad Institute Genomics Platform"/>
            <consortium name="The Broad Institute Genome Sequencing Center for Infectious Disease"/>
            <person name="Wu L."/>
            <person name="Ma J."/>
        </authorList>
    </citation>
    <scope>NUCLEOTIDE SEQUENCE [LARGE SCALE GENOMIC DNA]</scope>
    <source>
        <strain evidence="2">KCTC 52232</strain>
    </source>
</reference>
<dbReference type="Proteomes" id="UP001597601">
    <property type="component" value="Unassembled WGS sequence"/>
</dbReference>
<dbReference type="RefSeq" id="WP_377125525.1">
    <property type="nucleotide sequence ID" value="NZ_JBHUHN010000001.1"/>
</dbReference>
<evidence type="ECO:0000313" key="1">
    <source>
        <dbReference type="EMBL" id="MFD2864659.1"/>
    </source>
</evidence>
<comment type="caution">
    <text evidence="1">The sequence shown here is derived from an EMBL/GenBank/DDBJ whole genome shotgun (WGS) entry which is preliminary data.</text>
</comment>
<gene>
    <name evidence="1" type="ORF">ACFSYC_08155</name>
</gene>
<protein>
    <submittedName>
        <fullName evidence="1">Uncharacterized protein</fullName>
    </submittedName>
</protein>
<evidence type="ECO:0000313" key="2">
    <source>
        <dbReference type="Proteomes" id="UP001597601"/>
    </source>
</evidence>
<proteinExistence type="predicted"/>
<keyword evidence="2" id="KW-1185">Reference proteome</keyword>